<feature type="region of interest" description="Disordered" evidence="3">
    <location>
        <begin position="453"/>
        <end position="491"/>
    </location>
</feature>
<dbReference type="InterPro" id="IPR001680">
    <property type="entry name" value="WD40_rpt"/>
</dbReference>
<feature type="region of interest" description="Disordered" evidence="3">
    <location>
        <begin position="735"/>
        <end position="769"/>
    </location>
</feature>
<dbReference type="PANTHER" id="PTHR44019">
    <property type="entry name" value="WD REPEAT-CONTAINING PROTEIN 55"/>
    <property type="match status" value="1"/>
</dbReference>
<proteinExistence type="predicted"/>
<protein>
    <submittedName>
        <fullName evidence="4">Uncharacterized protein</fullName>
    </submittedName>
</protein>
<dbReference type="Gene3D" id="2.130.10.10">
    <property type="entry name" value="YVTN repeat-like/Quinoprotein amine dehydrogenase"/>
    <property type="match status" value="1"/>
</dbReference>
<dbReference type="EMBL" id="BRYA01000269">
    <property type="protein sequence ID" value="GMI45857.1"/>
    <property type="molecule type" value="Genomic_DNA"/>
</dbReference>
<evidence type="ECO:0000313" key="4">
    <source>
        <dbReference type="EMBL" id="GMI45857.1"/>
    </source>
</evidence>
<feature type="region of interest" description="Disordered" evidence="3">
    <location>
        <begin position="510"/>
        <end position="550"/>
    </location>
</feature>
<keyword evidence="5" id="KW-1185">Reference proteome</keyword>
<dbReference type="InterPro" id="IPR036322">
    <property type="entry name" value="WD40_repeat_dom_sf"/>
</dbReference>
<dbReference type="InterPro" id="IPR015943">
    <property type="entry name" value="WD40/YVTN_repeat-like_dom_sf"/>
</dbReference>
<dbReference type="SUPFAM" id="SSF50978">
    <property type="entry name" value="WD40 repeat-like"/>
    <property type="match status" value="1"/>
</dbReference>
<feature type="region of interest" description="Disordered" evidence="3">
    <location>
        <begin position="329"/>
        <end position="362"/>
    </location>
</feature>
<dbReference type="SMART" id="SM00320">
    <property type="entry name" value="WD40"/>
    <property type="match status" value="4"/>
</dbReference>
<feature type="compositionally biased region" description="Acidic residues" evidence="3">
    <location>
        <begin position="471"/>
        <end position="482"/>
    </location>
</feature>
<accession>A0A9W7GKX5</accession>
<reference evidence="5" key="1">
    <citation type="journal article" date="2023" name="Commun. Biol.">
        <title>Genome analysis of Parmales, the sister group of diatoms, reveals the evolutionary specialization of diatoms from phago-mixotrophs to photoautotrophs.</title>
        <authorList>
            <person name="Ban H."/>
            <person name="Sato S."/>
            <person name="Yoshikawa S."/>
            <person name="Yamada K."/>
            <person name="Nakamura Y."/>
            <person name="Ichinomiya M."/>
            <person name="Sato N."/>
            <person name="Blanc-Mathieu R."/>
            <person name="Endo H."/>
            <person name="Kuwata A."/>
            <person name="Ogata H."/>
        </authorList>
    </citation>
    <scope>NUCLEOTIDE SEQUENCE [LARGE SCALE GENOMIC DNA]</scope>
</reference>
<feature type="compositionally biased region" description="Polar residues" evidence="3">
    <location>
        <begin position="745"/>
        <end position="757"/>
    </location>
</feature>
<gene>
    <name evidence="4" type="ORF">TrCOL_g8417</name>
</gene>
<dbReference type="InterPro" id="IPR050505">
    <property type="entry name" value="WDR55/POC1"/>
</dbReference>
<evidence type="ECO:0000256" key="2">
    <source>
        <dbReference type="ARBA" id="ARBA00022737"/>
    </source>
</evidence>
<evidence type="ECO:0000256" key="3">
    <source>
        <dbReference type="SAM" id="MobiDB-lite"/>
    </source>
</evidence>
<dbReference type="OrthoDB" id="547231at2759"/>
<sequence length="1222" mass="129539">MALNQTGSGPDIPLDPSQDAPLDLLSMSSAERHTLVIRACWTELRLRLRSHALRLRSEGTHLVTFLTESDEGETGQLDIEEICTILETLEFPFLPTSAVQDLFEAHESLVEATLFEDRTVILKRFGDFRGNVDYRRFYNALGLDPPKDYLDPDQFMDPLPQPYRLINKTLMSIFDDTWDIICSRHPALKELPVPNPELYGLGEKRKVVEIREAKVSSPSGVLENYGTLTCAEWSLGGNMLGCGTASGHFVLLNPKDSAPVDGPSNFLGNSGFNLGASAAMASSCILGNCAVFTDIPYGVSHVSVPARPKGGQLRCVRVALSAPFTLPSETFEADEDPKAKKGKKGKKEDVPEDEPEGNTTQTPMVSKLAVVECWQTLGGEGGKHFSCRVVATGETSSPVDTLTLSSDGLYLGSGCMDGSVCCWALAPPVQPDVADDPVSMAMRGMKKGVNVLKSVNEESGGLDASKTERGDGEDEEDEDEDGEVKKQEVQEEPLKIMELGIPTFRIEAPQEPGANATTKVNEEASVVSTGSKAKKGKAAPPPEVEQVDTSPAALAVAKSRYLPRVMFMPGPPGARSTLGQSRKASNNMAATVVIWRCMTNVWKQYRLPGLAESVAAEGKKVEGEGGGEVAEEGGKKRARIDEASLKLVGRWIMSSNITTVAKSDVLGLDKLCFGLEDGAVVVWDNKTNTPVAGCSRHQAPVSSCCFVGGARYLVSGDMKGAVHFHDLDTEATARFNRAKSKRESSTSSLGNRRTSASSRKHTATNESSATHVEMDLKSMLLRDPRDTVGLIMRRDEDFEGPVLGCTALKSGVGGNPIVICTDEHGTTVCYDAAHGDLVGKLSSYVNNGHAYDIPEEGYTKPISVKAGRKLCMRKGIDDATEDGLNEDGLGPSASVESLEVQNFDHLDSVRSALSKKSITGCGSDCITIVAGGTELFEWGGEEPAVPTAESEIDESAVDKGMGNEKANEKSLKSIASTSVLSDTDVSPMPATSLAVFALGDVFAALCPGIAQCCGGGDGMDEVLGGAPARHLAVSLFSRLTPAQRKDPNLVLSHQMLGIKPGHGKRGTSGSGLGVSRQGSSRGGSRAGSRAGSRGGLLTRNTTTETMGSGGGKGHRSSSGRIRNTTAGSMKSIGSYHTAGNRSLASGSVTSGGGGGEALSAEHISNFLGKARAQGMKKGDQGVVWKSDPAGIMSKMIKGGGTGKGEREERIKKRREELLAMLT</sequence>
<organism evidence="4 5">
    <name type="scientific">Triparma columacea</name>
    <dbReference type="NCBI Taxonomy" id="722753"/>
    <lineage>
        <taxon>Eukaryota</taxon>
        <taxon>Sar</taxon>
        <taxon>Stramenopiles</taxon>
        <taxon>Ochrophyta</taxon>
        <taxon>Bolidophyceae</taxon>
        <taxon>Parmales</taxon>
        <taxon>Triparmaceae</taxon>
        <taxon>Triparma</taxon>
    </lineage>
</organism>
<dbReference type="PANTHER" id="PTHR44019:SF8">
    <property type="entry name" value="POC1 CENTRIOLAR PROTEIN HOMOLOG"/>
    <property type="match status" value="1"/>
</dbReference>
<comment type="caution">
    <text evidence="4">The sequence shown here is derived from an EMBL/GenBank/DDBJ whole genome shotgun (WGS) entry which is preliminary data.</text>
</comment>
<evidence type="ECO:0000313" key="5">
    <source>
        <dbReference type="Proteomes" id="UP001165065"/>
    </source>
</evidence>
<dbReference type="Proteomes" id="UP001165065">
    <property type="component" value="Unassembled WGS sequence"/>
</dbReference>
<keyword evidence="2" id="KW-0677">Repeat</keyword>
<keyword evidence="1" id="KW-0853">WD repeat</keyword>
<name>A0A9W7GKX5_9STRA</name>
<dbReference type="AlphaFoldDB" id="A0A9W7GKX5"/>
<feature type="region of interest" description="Disordered" evidence="3">
    <location>
        <begin position="1057"/>
        <end position="1141"/>
    </location>
</feature>
<evidence type="ECO:0000256" key="1">
    <source>
        <dbReference type="ARBA" id="ARBA00022574"/>
    </source>
</evidence>